<dbReference type="Gene3D" id="3.90.190.20">
    <property type="entry name" value="Mur ligase, C-terminal domain"/>
    <property type="match status" value="1"/>
</dbReference>
<keyword evidence="7" id="KW-0547">Nucleotide-binding</keyword>
<dbReference type="InterPro" id="IPR013221">
    <property type="entry name" value="Mur_ligase_cen"/>
</dbReference>
<dbReference type="SUPFAM" id="SSF53244">
    <property type="entry name" value="MurD-like peptide ligases, peptide-binding domain"/>
    <property type="match status" value="1"/>
</dbReference>
<dbReference type="EMBL" id="BMFG01000001">
    <property type="protein sequence ID" value="GGD13687.1"/>
    <property type="molecule type" value="Genomic_DNA"/>
</dbReference>
<evidence type="ECO:0000313" key="13">
    <source>
        <dbReference type="Proteomes" id="UP000625735"/>
    </source>
</evidence>
<feature type="short sequence motif" description="Meso-diaminopimelate recognition motif" evidence="7">
    <location>
        <begin position="403"/>
        <end position="406"/>
    </location>
</feature>
<feature type="domain" description="Mur ligase N-terminal catalytic" evidence="9">
    <location>
        <begin position="24"/>
        <end position="98"/>
    </location>
</feature>
<dbReference type="InterPro" id="IPR000713">
    <property type="entry name" value="Mur_ligase_N"/>
</dbReference>
<dbReference type="InterPro" id="IPR035911">
    <property type="entry name" value="MurE/MurF_N"/>
</dbReference>
<comment type="PTM">
    <text evidence="7">Carboxylation is probably crucial for Mg(2+) binding and, consequently, for the gamma-phosphate positioning of ATP.</text>
</comment>
<feature type="domain" description="Mur ligase C-terminal" evidence="10">
    <location>
        <begin position="328"/>
        <end position="458"/>
    </location>
</feature>
<keyword evidence="7" id="KW-0460">Magnesium</keyword>
<dbReference type="GO" id="GO:0071555">
    <property type="term" value="P:cell wall organization"/>
    <property type="evidence" value="ECO:0007669"/>
    <property type="project" value="UniProtKB-KW"/>
</dbReference>
<feature type="binding site" evidence="7">
    <location>
        <position position="456"/>
    </location>
    <ligand>
        <name>meso-2,6-diaminopimelate</name>
        <dbReference type="ChEBI" id="CHEBI:57791"/>
    </ligand>
</feature>
<evidence type="ECO:0000256" key="7">
    <source>
        <dbReference type="HAMAP-Rule" id="MF_00208"/>
    </source>
</evidence>
<dbReference type="EC" id="6.3.2.13" evidence="7"/>
<feature type="binding site" evidence="7">
    <location>
        <position position="460"/>
    </location>
    <ligand>
        <name>meso-2,6-diaminopimelate</name>
        <dbReference type="ChEBI" id="CHEBI:57791"/>
    </ligand>
</feature>
<dbReference type="GO" id="GO:0008765">
    <property type="term" value="F:UDP-N-acetylmuramoylalanyl-D-glutamate-2,6-diaminopimelate ligase activity"/>
    <property type="evidence" value="ECO:0007669"/>
    <property type="project" value="UniProtKB-UniRule"/>
</dbReference>
<keyword evidence="7" id="KW-0067">ATP-binding</keyword>
<comment type="similarity">
    <text evidence="1 7">Belongs to the MurCDEF family. MurE subfamily.</text>
</comment>
<keyword evidence="7 12" id="KW-0436">Ligase</keyword>
<evidence type="ECO:0000256" key="3">
    <source>
        <dbReference type="ARBA" id="ARBA00022960"/>
    </source>
</evidence>
<gene>
    <name evidence="7 12" type="primary">murE</name>
    <name evidence="12" type="ORF">GCM10011343_00930</name>
</gene>
<dbReference type="PANTHER" id="PTHR23135">
    <property type="entry name" value="MUR LIGASE FAMILY MEMBER"/>
    <property type="match status" value="1"/>
</dbReference>
<comment type="subcellular location">
    <subcellularLocation>
        <location evidence="7 8">Cytoplasm</location>
    </subcellularLocation>
</comment>
<keyword evidence="6 7" id="KW-0961">Cell wall biogenesis/degradation</keyword>
<name>A0A916XUN8_9FLAO</name>
<dbReference type="NCBIfam" id="TIGR01085">
    <property type="entry name" value="murE"/>
    <property type="match status" value="1"/>
</dbReference>
<evidence type="ECO:0000256" key="5">
    <source>
        <dbReference type="ARBA" id="ARBA00023306"/>
    </source>
</evidence>
<feature type="binding site" evidence="7">
    <location>
        <begin position="403"/>
        <end position="406"/>
    </location>
    <ligand>
        <name>meso-2,6-diaminopimelate</name>
        <dbReference type="ChEBI" id="CHEBI:57791"/>
    </ligand>
</feature>
<dbReference type="AlphaFoldDB" id="A0A916XUN8"/>
<dbReference type="NCBIfam" id="NF001126">
    <property type="entry name" value="PRK00139.1-4"/>
    <property type="match status" value="1"/>
</dbReference>
<feature type="binding site" evidence="7">
    <location>
        <begin position="112"/>
        <end position="118"/>
    </location>
    <ligand>
        <name>ATP</name>
        <dbReference type="ChEBI" id="CHEBI:30616"/>
    </ligand>
</feature>
<dbReference type="GO" id="GO:0000287">
    <property type="term" value="F:magnesium ion binding"/>
    <property type="evidence" value="ECO:0007669"/>
    <property type="project" value="UniProtKB-UniRule"/>
</dbReference>
<reference evidence="12" key="1">
    <citation type="journal article" date="2014" name="Int. J. Syst. Evol. Microbiol.">
        <title>Complete genome sequence of Corynebacterium casei LMG S-19264T (=DSM 44701T), isolated from a smear-ripened cheese.</title>
        <authorList>
            <consortium name="US DOE Joint Genome Institute (JGI-PGF)"/>
            <person name="Walter F."/>
            <person name="Albersmeier A."/>
            <person name="Kalinowski J."/>
            <person name="Ruckert C."/>
        </authorList>
    </citation>
    <scope>NUCLEOTIDE SEQUENCE</scope>
    <source>
        <strain evidence="12">CGMCC 1.12506</strain>
    </source>
</reference>
<keyword evidence="5 7" id="KW-0131">Cell cycle</keyword>
<evidence type="ECO:0000256" key="8">
    <source>
        <dbReference type="RuleBase" id="RU004135"/>
    </source>
</evidence>
<evidence type="ECO:0000256" key="1">
    <source>
        <dbReference type="ARBA" id="ARBA00005898"/>
    </source>
</evidence>
<dbReference type="RefSeq" id="WP_188360535.1">
    <property type="nucleotide sequence ID" value="NZ_BMFG01000001.1"/>
</dbReference>
<dbReference type="Pfam" id="PF02875">
    <property type="entry name" value="Mur_ligase_C"/>
    <property type="match status" value="1"/>
</dbReference>
<dbReference type="Gene3D" id="3.40.1190.10">
    <property type="entry name" value="Mur-like, catalytic domain"/>
    <property type="match status" value="1"/>
</dbReference>
<dbReference type="Gene3D" id="3.40.1390.10">
    <property type="entry name" value="MurE/MurF, N-terminal domain"/>
    <property type="match status" value="1"/>
</dbReference>
<evidence type="ECO:0000259" key="9">
    <source>
        <dbReference type="Pfam" id="PF01225"/>
    </source>
</evidence>
<evidence type="ECO:0000256" key="2">
    <source>
        <dbReference type="ARBA" id="ARBA00022618"/>
    </source>
</evidence>
<reference evidence="12" key="2">
    <citation type="submission" date="2020-09" db="EMBL/GenBank/DDBJ databases">
        <authorList>
            <person name="Sun Q."/>
            <person name="Zhou Y."/>
        </authorList>
    </citation>
    <scope>NUCLEOTIDE SEQUENCE</scope>
    <source>
        <strain evidence="12">CGMCC 1.12506</strain>
    </source>
</reference>
<dbReference type="SUPFAM" id="SSF63418">
    <property type="entry name" value="MurE/MurF N-terminal domain"/>
    <property type="match status" value="1"/>
</dbReference>
<evidence type="ECO:0000256" key="4">
    <source>
        <dbReference type="ARBA" id="ARBA00022984"/>
    </source>
</evidence>
<dbReference type="GO" id="GO:0008360">
    <property type="term" value="P:regulation of cell shape"/>
    <property type="evidence" value="ECO:0007669"/>
    <property type="project" value="UniProtKB-KW"/>
</dbReference>
<keyword evidence="3 7" id="KW-0133">Cell shape</keyword>
<dbReference type="InterPro" id="IPR004101">
    <property type="entry name" value="Mur_ligase_C"/>
</dbReference>
<keyword evidence="2 7" id="KW-0132">Cell division</keyword>
<dbReference type="InterPro" id="IPR036565">
    <property type="entry name" value="Mur-like_cat_sf"/>
</dbReference>
<comment type="function">
    <text evidence="7">Catalyzes the addition of meso-diaminopimelic acid to the nucleotide precursor UDP-N-acetylmuramoyl-L-alanyl-D-glutamate (UMAG) in the biosynthesis of bacterial cell-wall peptidoglycan.</text>
</comment>
<comment type="pathway">
    <text evidence="7 8">Cell wall biogenesis; peptidoglycan biosynthesis.</text>
</comment>
<evidence type="ECO:0000259" key="11">
    <source>
        <dbReference type="Pfam" id="PF08245"/>
    </source>
</evidence>
<accession>A0A916XUN8</accession>
<evidence type="ECO:0000256" key="6">
    <source>
        <dbReference type="ARBA" id="ARBA00023316"/>
    </source>
</evidence>
<feature type="modified residue" description="N6-carboxylysine" evidence="7">
    <location>
        <position position="221"/>
    </location>
</feature>
<comment type="cofactor">
    <cofactor evidence="7">
        <name>Mg(2+)</name>
        <dbReference type="ChEBI" id="CHEBI:18420"/>
    </cofactor>
</comment>
<keyword evidence="13" id="KW-1185">Reference proteome</keyword>
<organism evidence="12 13">
    <name type="scientific">Flavobacterium orientale</name>
    <dbReference type="NCBI Taxonomy" id="1756020"/>
    <lineage>
        <taxon>Bacteria</taxon>
        <taxon>Pseudomonadati</taxon>
        <taxon>Bacteroidota</taxon>
        <taxon>Flavobacteriia</taxon>
        <taxon>Flavobacteriales</taxon>
        <taxon>Flavobacteriaceae</taxon>
        <taxon>Flavobacterium</taxon>
    </lineage>
</organism>
<comment type="caution">
    <text evidence="7">Lacks conserved residue(s) required for the propagation of feature annotation.</text>
</comment>
<dbReference type="GO" id="GO:0005524">
    <property type="term" value="F:ATP binding"/>
    <property type="evidence" value="ECO:0007669"/>
    <property type="project" value="UniProtKB-UniRule"/>
</dbReference>
<feature type="binding site" evidence="7">
    <location>
        <position position="187"/>
    </location>
    <ligand>
        <name>UDP-N-acetyl-alpha-D-muramoyl-L-alanyl-D-glutamate</name>
        <dbReference type="ChEBI" id="CHEBI:83900"/>
    </ligand>
</feature>
<feature type="binding site" evidence="7">
    <location>
        <position position="189"/>
    </location>
    <ligand>
        <name>UDP-N-acetyl-alpha-D-muramoyl-L-alanyl-D-glutamate</name>
        <dbReference type="ChEBI" id="CHEBI:83900"/>
    </ligand>
</feature>
<feature type="domain" description="Mur ligase central" evidence="11">
    <location>
        <begin position="110"/>
        <end position="305"/>
    </location>
</feature>
<feature type="binding site" evidence="7">
    <location>
        <begin position="154"/>
        <end position="155"/>
    </location>
    <ligand>
        <name>UDP-N-acetyl-alpha-D-muramoyl-L-alanyl-D-glutamate</name>
        <dbReference type="ChEBI" id="CHEBI:83900"/>
    </ligand>
</feature>
<dbReference type="Proteomes" id="UP000625735">
    <property type="component" value="Unassembled WGS sequence"/>
</dbReference>
<comment type="caution">
    <text evidence="12">The sequence shown here is derived from an EMBL/GenBank/DDBJ whole genome shotgun (WGS) entry which is preliminary data.</text>
</comment>
<proteinExistence type="inferred from homology"/>
<dbReference type="Pfam" id="PF08245">
    <property type="entry name" value="Mur_ligase_M"/>
    <property type="match status" value="1"/>
</dbReference>
<dbReference type="HAMAP" id="MF_00208">
    <property type="entry name" value="MurE"/>
    <property type="match status" value="1"/>
</dbReference>
<feature type="binding site" evidence="7">
    <location>
        <position position="31"/>
    </location>
    <ligand>
        <name>UDP-N-acetyl-alpha-D-muramoyl-L-alanyl-D-glutamate</name>
        <dbReference type="ChEBI" id="CHEBI:83900"/>
    </ligand>
</feature>
<dbReference type="GO" id="GO:0005737">
    <property type="term" value="C:cytoplasm"/>
    <property type="evidence" value="ECO:0007669"/>
    <property type="project" value="UniProtKB-SubCell"/>
</dbReference>
<dbReference type="SUPFAM" id="SSF53623">
    <property type="entry name" value="MurD-like peptide ligases, catalytic domain"/>
    <property type="match status" value="1"/>
</dbReference>
<keyword evidence="7" id="KW-0963">Cytoplasm</keyword>
<comment type="catalytic activity">
    <reaction evidence="7">
        <text>UDP-N-acetyl-alpha-D-muramoyl-L-alanyl-D-glutamate + meso-2,6-diaminopimelate + ATP = UDP-N-acetyl-alpha-D-muramoyl-L-alanyl-gamma-D-glutamyl-meso-2,6-diaminopimelate + ADP + phosphate + H(+)</text>
        <dbReference type="Rhea" id="RHEA:23676"/>
        <dbReference type="ChEBI" id="CHEBI:15378"/>
        <dbReference type="ChEBI" id="CHEBI:30616"/>
        <dbReference type="ChEBI" id="CHEBI:43474"/>
        <dbReference type="ChEBI" id="CHEBI:57791"/>
        <dbReference type="ChEBI" id="CHEBI:83900"/>
        <dbReference type="ChEBI" id="CHEBI:83905"/>
        <dbReference type="ChEBI" id="CHEBI:456216"/>
        <dbReference type="EC" id="6.3.2.13"/>
    </reaction>
</comment>
<dbReference type="GO" id="GO:0009252">
    <property type="term" value="P:peptidoglycan biosynthetic process"/>
    <property type="evidence" value="ECO:0007669"/>
    <property type="project" value="UniProtKB-UniRule"/>
</dbReference>
<feature type="binding site" evidence="7">
    <location>
        <position position="181"/>
    </location>
    <ligand>
        <name>UDP-N-acetyl-alpha-D-muramoyl-L-alanyl-D-glutamate</name>
        <dbReference type="ChEBI" id="CHEBI:83900"/>
    </ligand>
</feature>
<evidence type="ECO:0000259" key="10">
    <source>
        <dbReference type="Pfam" id="PF02875"/>
    </source>
</evidence>
<sequence>MMQLKDILYKVSIEAVKGATDLSINKLEFDSRKIEFNDVFIAIEGSLSDGHTFIDKALNNGAVAVICNRFPDVIVNGVTYIQVKDTNLALALMASNYYGNPSKDLKLVGITGTNGKTTVASLLYQLFKNAGFKVGLISTVKILVDEVEYKATHTTPDSLTINFYLDEMIKAGVSHCFMEVSSHGIHQKRTKALEFAGGVFTNLSHDHLDYHNSFAEYRDVKKSFFDEMSKSAFVVTNTDDKNGSFMIQNSAAKKVTYALKSYADYKALILENQLNGLLLKINENEVWVKLIGAFNAYNLLAIYATAVELGLENFEVLRLISNLESVSGRFQFFITKNKITTIVDYAHTPDALENVLDTINEIRTKNEQLITIVGCGGDRDVTKRPIMAKIATTLSDKVILTSDNPRSEDPIDIIQQMEKGVELQNQKKTLSIVDRAQAIKVACQLANTNDIILIAGKGHENYQEIKGVKYHFDDMETIKEVLNQLDK</sequence>
<feature type="binding site" evidence="7">
    <location>
        <position position="379"/>
    </location>
    <ligand>
        <name>meso-2,6-diaminopimelate</name>
        <dbReference type="ChEBI" id="CHEBI:57791"/>
    </ligand>
</feature>
<dbReference type="InterPro" id="IPR005761">
    <property type="entry name" value="UDP-N-AcMur-Glu-dNH2Pim_ligase"/>
</dbReference>
<protein>
    <recommendedName>
        <fullName evidence="7">UDP-N-acetylmuramoyl-L-alanyl-D-glutamate--2,6-diaminopimelate ligase</fullName>
        <ecNumber evidence="7">6.3.2.13</ecNumber>
    </recommendedName>
    <alternativeName>
        <fullName evidence="7">Meso-A2pm-adding enzyme</fullName>
    </alternativeName>
    <alternativeName>
        <fullName evidence="7">Meso-diaminopimelate-adding enzyme</fullName>
    </alternativeName>
    <alternativeName>
        <fullName evidence="7">UDP-MurNAc-L-Ala-D-Glu:meso-diaminopimelate ligase</fullName>
    </alternativeName>
    <alternativeName>
        <fullName evidence="7">UDP-MurNAc-tripeptide synthetase</fullName>
    </alternativeName>
    <alternativeName>
        <fullName evidence="7">UDP-N-acetylmuramyl-tripeptide synthetase</fullName>
    </alternativeName>
</protein>
<dbReference type="PANTHER" id="PTHR23135:SF4">
    <property type="entry name" value="UDP-N-ACETYLMURAMOYL-L-ALANYL-D-GLUTAMATE--2,6-DIAMINOPIMELATE LIGASE MURE HOMOLOG, CHLOROPLASTIC"/>
    <property type="match status" value="1"/>
</dbReference>
<evidence type="ECO:0000313" key="12">
    <source>
        <dbReference type="EMBL" id="GGD13687.1"/>
    </source>
</evidence>
<dbReference type="GO" id="GO:0051301">
    <property type="term" value="P:cell division"/>
    <property type="evidence" value="ECO:0007669"/>
    <property type="project" value="UniProtKB-KW"/>
</dbReference>
<dbReference type="Pfam" id="PF01225">
    <property type="entry name" value="Mur_ligase"/>
    <property type="match status" value="1"/>
</dbReference>
<dbReference type="InterPro" id="IPR036615">
    <property type="entry name" value="Mur_ligase_C_dom_sf"/>
</dbReference>
<keyword evidence="4 7" id="KW-0573">Peptidoglycan synthesis</keyword>